<feature type="modified residue" description="N6-(pyridoxal phosphate)lysine" evidence="6">
    <location>
        <position position="283"/>
    </location>
</feature>
<dbReference type="GO" id="GO:0004058">
    <property type="term" value="F:aromatic-L-amino-acid decarboxylase activity"/>
    <property type="evidence" value="ECO:0007669"/>
    <property type="project" value="UniProtKB-ARBA"/>
</dbReference>
<proteinExistence type="inferred from homology"/>
<evidence type="ECO:0000256" key="5">
    <source>
        <dbReference type="ARBA" id="ARBA00023239"/>
    </source>
</evidence>
<feature type="region of interest" description="Disordered" evidence="8">
    <location>
        <begin position="1"/>
        <end position="23"/>
    </location>
</feature>
<organism evidence="9 10">
    <name type="scientific">Auritidibacter ignavus</name>
    <dbReference type="NCBI Taxonomy" id="678932"/>
    <lineage>
        <taxon>Bacteria</taxon>
        <taxon>Bacillati</taxon>
        <taxon>Actinomycetota</taxon>
        <taxon>Actinomycetes</taxon>
        <taxon>Micrococcales</taxon>
        <taxon>Micrococcaceae</taxon>
        <taxon>Auritidibacter</taxon>
    </lineage>
</organism>
<dbReference type="EMBL" id="CP122566">
    <property type="protein sequence ID" value="WGH92838.1"/>
    <property type="molecule type" value="Genomic_DNA"/>
</dbReference>
<sequence length="472" mass="50971">MSEAAVRIRSHLEGRSQPATNSAAGDLEARVAAINLDSPGIGPSGALREIDELFLAEAVWFHHPHYMAHLNCPVEITAVAAEAMLAAVNTSMDTYDQSRIGTFIERHVVDWIGKRVGFSSCDGVFTSGGTQSNMQALLLAREAALGVLPQVSRAVSQSRQVVFTSEESHFSVEKAAMVLGLGADAAVKVPVDHEGRMRPEALDEAIRRSKSTGFQPMAVVATAGTTDRGIIDPLIDVADVTDDHGVWLHVDAAYGGGLLVSATRRSMLEGIERARSVTVDFHKMFFQPITCSVLVIQYPQDLRGSEWHADYLNPEGAQEPNQVDKSLQTTRPFDALKLYATLRSTGVDGLGRSIDQVLDLTEKAHAFITEHPDLQLCSSTDLSTVLFRWQPQGVDPDTAAAMVSGIRDTMQRNGKAMIAKTVLAGLPCLKLTLLNPATTLADVRAVLEDVADVAESLHRDHQVKPAPEEVAV</sequence>
<dbReference type="SUPFAM" id="SSF53383">
    <property type="entry name" value="PLP-dependent transferases"/>
    <property type="match status" value="1"/>
</dbReference>
<evidence type="ECO:0000256" key="7">
    <source>
        <dbReference type="RuleBase" id="RU000382"/>
    </source>
</evidence>
<evidence type="ECO:0000256" key="6">
    <source>
        <dbReference type="PIRSR" id="PIRSR602129-50"/>
    </source>
</evidence>
<evidence type="ECO:0000256" key="4">
    <source>
        <dbReference type="ARBA" id="ARBA00022898"/>
    </source>
</evidence>
<name>A0AAJ6AGB5_9MICC</name>
<dbReference type="GeneID" id="83696354"/>
<accession>A0AAJ6AGB5</accession>
<dbReference type="InterPro" id="IPR002129">
    <property type="entry name" value="PyrdxlP-dep_de-COase"/>
</dbReference>
<reference evidence="9 10" key="1">
    <citation type="submission" date="2023-03" db="EMBL/GenBank/DDBJ databases">
        <title>Complete genome sequences of several Auritidibacter ignavus strains isolated from ear infections.</title>
        <authorList>
            <person name="Baehr T."/>
            <person name="Baumhoegger A.M."/>
        </authorList>
    </citation>
    <scope>NUCLEOTIDE SEQUENCE [LARGE SCALE GENOMIC DNA]</scope>
    <source>
        <strain evidence="9 10">BABAE-6</strain>
    </source>
</reference>
<keyword evidence="4 6" id="KW-0663">Pyridoxal phosphate</keyword>
<evidence type="ECO:0000313" key="10">
    <source>
        <dbReference type="Proteomes" id="UP001224674"/>
    </source>
</evidence>
<dbReference type="AlphaFoldDB" id="A0AAJ6AGB5"/>
<dbReference type="Gene3D" id="3.40.640.10">
    <property type="entry name" value="Type I PLP-dependent aspartate aminotransferase-like (Major domain)"/>
    <property type="match status" value="1"/>
</dbReference>
<dbReference type="RefSeq" id="WP_122549552.1">
    <property type="nucleotide sequence ID" value="NZ_CP122563.1"/>
</dbReference>
<comment type="cofactor">
    <cofactor evidence="1 6 7">
        <name>pyridoxal 5'-phosphate</name>
        <dbReference type="ChEBI" id="CHEBI:597326"/>
    </cofactor>
</comment>
<dbReference type="GO" id="GO:0030170">
    <property type="term" value="F:pyridoxal phosphate binding"/>
    <property type="evidence" value="ECO:0007669"/>
    <property type="project" value="InterPro"/>
</dbReference>
<keyword evidence="5 7" id="KW-0456">Lyase</keyword>
<dbReference type="InterPro" id="IPR015421">
    <property type="entry name" value="PyrdxlP-dep_Trfase_major"/>
</dbReference>
<dbReference type="PANTHER" id="PTHR45677">
    <property type="entry name" value="GLUTAMATE DECARBOXYLASE-RELATED"/>
    <property type="match status" value="1"/>
</dbReference>
<evidence type="ECO:0000256" key="2">
    <source>
        <dbReference type="ARBA" id="ARBA00009533"/>
    </source>
</evidence>
<keyword evidence="10" id="KW-1185">Reference proteome</keyword>
<dbReference type="InterPro" id="IPR015424">
    <property type="entry name" value="PyrdxlP-dep_Trfase"/>
</dbReference>
<evidence type="ECO:0000256" key="8">
    <source>
        <dbReference type="SAM" id="MobiDB-lite"/>
    </source>
</evidence>
<evidence type="ECO:0000313" key="9">
    <source>
        <dbReference type="EMBL" id="WGH92838.1"/>
    </source>
</evidence>
<dbReference type="Gene3D" id="3.90.1150.170">
    <property type="match status" value="1"/>
</dbReference>
<dbReference type="Pfam" id="PF00282">
    <property type="entry name" value="Pyridoxal_deC"/>
    <property type="match status" value="1"/>
</dbReference>
<gene>
    <name evidence="9" type="ORF">QDX21_11140</name>
</gene>
<dbReference type="GO" id="GO:0005737">
    <property type="term" value="C:cytoplasm"/>
    <property type="evidence" value="ECO:0007669"/>
    <property type="project" value="TreeGrafter"/>
</dbReference>
<evidence type="ECO:0000256" key="3">
    <source>
        <dbReference type="ARBA" id="ARBA00022793"/>
    </source>
</evidence>
<dbReference type="Proteomes" id="UP001224674">
    <property type="component" value="Chromosome"/>
</dbReference>
<dbReference type="GO" id="GO:0019752">
    <property type="term" value="P:carboxylic acid metabolic process"/>
    <property type="evidence" value="ECO:0007669"/>
    <property type="project" value="InterPro"/>
</dbReference>
<dbReference type="PANTHER" id="PTHR45677:SF8">
    <property type="entry name" value="CYSTEINE SULFINIC ACID DECARBOXYLASE"/>
    <property type="match status" value="1"/>
</dbReference>
<comment type="similarity">
    <text evidence="2 7">Belongs to the group II decarboxylase family.</text>
</comment>
<keyword evidence="3" id="KW-0210">Decarboxylase</keyword>
<protein>
    <submittedName>
        <fullName evidence="9">Pyridoxal-dependent decarboxylase</fullName>
    </submittedName>
</protein>
<evidence type="ECO:0000256" key="1">
    <source>
        <dbReference type="ARBA" id="ARBA00001933"/>
    </source>
</evidence>